<evidence type="ECO:0000259" key="6">
    <source>
        <dbReference type="PROSITE" id="PS50977"/>
    </source>
</evidence>
<feature type="domain" description="HTH tetR-type" evidence="6">
    <location>
        <begin position="88"/>
        <end position="148"/>
    </location>
</feature>
<dbReference type="PANTHER" id="PTHR30055:SF234">
    <property type="entry name" value="HTH-TYPE TRANSCRIPTIONAL REGULATOR BETI"/>
    <property type="match status" value="1"/>
</dbReference>
<evidence type="ECO:0000256" key="3">
    <source>
        <dbReference type="ARBA" id="ARBA00023163"/>
    </source>
</evidence>
<name>A0A495QIY2_9ACTN</name>
<dbReference type="InterPro" id="IPR009057">
    <property type="entry name" value="Homeodomain-like_sf"/>
</dbReference>
<evidence type="ECO:0000313" key="7">
    <source>
        <dbReference type="EMBL" id="RKS71954.1"/>
    </source>
</evidence>
<dbReference type="GO" id="GO:0000976">
    <property type="term" value="F:transcription cis-regulatory region binding"/>
    <property type="evidence" value="ECO:0007669"/>
    <property type="project" value="TreeGrafter"/>
</dbReference>
<dbReference type="GO" id="GO:0003700">
    <property type="term" value="F:DNA-binding transcription factor activity"/>
    <property type="evidence" value="ECO:0007669"/>
    <property type="project" value="TreeGrafter"/>
</dbReference>
<dbReference type="Pfam" id="PF00440">
    <property type="entry name" value="TetR_N"/>
    <property type="match status" value="1"/>
</dbReference>
<sequence>MLVEGAMDKDRAKDGQRDGQPDTDVPDDLVKTAIRVAGERGVNVADVPLSVLAEAAGVSRSTLVRRLKGTRRTLDEAVRAAGVDPGGLPVRDRAVAAAASIIGRHGLATVTLEAVAAEAGCSLPSLHAVFQGRDGLLAAVFERYLPLNDLEALMADPPATPEETVRAVLRTFARGFVRERSVFPAVMADVLARPAGPGRQVWSRAVLPRVLGSLGVWLSEQARTGRFKPLPVPILAQLLVGPLAMHMLLRPTLEPLFGPEMPTVDATVDLFADAFLAAVAPERPGPEKSGRELDREN</sequence>
<proteinExistence type="predicted"/>
<dbReference type="PANTHER" id="PTHR30055">
    <property type="entry name" value="HTH-TYPE TRANSCRIPTIONAL REGULATOR RUTR"/>
    <property type="match status" value="1"/>
</dbReference>
<evidence type="ECO:0000313" key="8">
    <source>
        <dbReference type="Proteomes" id="UP000274601"/>
    </source>
</evidence>
<reference evidence="7 8" key="1">
    <citation type="submission" date="2018-10" db="EMBL/GenBank/DDBJ databases">
        <title>Genomic Encyclopedia of Archaeal and Bacterial Type Strains, Phase II (KMG-II): from individual species to whole genera.</title>
        <authorList>
            <person name="Goeker M."/>
        </authorList>
    </citation>
    <scope>NUCLEOTIDE SEQUENCE [LARGE SCALE GENOMIC DNA]</scope>
    <source>
        <strain evidence="7 8">DSM 43383</strain>
    </source>
</reference>
<organism evidence="7 8">
    <name type="scientific">Actinomadura pelletieri DSM 43383</name>
    <dbReference type="NCBI Taxonomy" id="1120940"/>
    <lineage>
        <taxon>Bacteria</taxon>
        <taxon>Bacillati</taxon>
        <taxon>Actinomycetota</taxon>
        <taxon>Actinomycetes</taxon>
        <taxon>Streptosporangiales</taxon>
        <taxon>Thermomonosporaceae</taxon>
        <taxon>Actinomadura</taxon>
    </lineage>
</organism>
<keyword evidence="3" id="KW-0804">Transcription</keyword>
<dbReference type="EMBL" id="RBWU01000005">
    <property type="protein sequence ID" value="RKS71954.1"/>
    <property type="molecule type" value="Genomic_DNA"/>
</dbReference>
<dbReference type="Proteomes" id="UP000274601">
    <property type="component" value="Unassembled WGS sequence"/>
</dbReference>
<keyword evidence="8" id="KW-1185">Reference proteome</keyword>
<keyword evidence="1" id="KW-0805">Transcription regulation</keyword>
<feature type="DNA-binding region" description="H-T-H motif" evidence="4">
    <location>
        <begin position="111"/>
        <end position="130"/>
    </location>
</feature>
<dbReference type="PROSITE" id="PS50977">
    <property type="entry name" value="HTH_TETR_2"/>
    <property type="match status" value="1"/>
</dbReference>
<dbReference type="Gene3D" id="1.10.357.10">
    <property type="entry name" value="Tetracycline Repressor, domain 2"/>
    <property type="match status" value="1"/>
</dbReference>
<evidence type="ECO:0000256" key="4">
    <source>
        <dbReference type="PROSITE-ProRule" id="PRU00335"/>
    </source>
</evidence>
<dbReference type="InterPro" id="IPR001647">
    <property type="entry name" value="HTH_TetR"/>
</dbReference>
<keyword evidence="2 4" id="KW-0238">DNA-binding</keyword>
<protein>
    <submittedName>
        <fullName evidence="7">TetR family transcriptional regulator</fullName>
    </submittedName>
</protein>
<evidence type="ECO:0000256" key="2">
    <source>
        <dbReference type="ARBA" id="ARBA00023125"/>
    </source>
</evidence>
<accession>A0A495QIY2</accession>
<feature type="region of interest" description="Disordered" evidence="5">
    <location>
        <begin position="1"/>
        <end position="26"/>
    </location>
</feature>
<dbReference type="InterPro" id="IPR036271">
    <property type="entry name" value="Tet_transcr_reg_TetR-rel_C_sf"/>
</dbReference>
<comment type="caution">
    <text evidence="7">The sequence shown here is derived from an EMBL/GenBank/DDBJ whole genome shotgun (WGS) entry which is preliminary data.</text>
</comment>
<dbReference type="InterPro" id="IPR050109">
    <property type="entry name" value="HTH-type_TetR-like_transc_reg"/>
</dbReference>
<evidence type="ECO:0000256" key="5">
    <source>
        <dbReference type="SAM" id="MobiDB-lite"/>
    </source>
</evidence>
<dbReference type="AlphaFoldDB" id="A0A495QIY2"/>
<dbReference type="SUPFAM" id="SSF48498">
    <property type="entry name" value="Tetracyclin repressor-like, C-terminal domain"/>
    <property type="match status" value="1"/>
</dbReference>
<feature type="compositionally biased region" description="Basic and acidic residues" evidence="5">
    <location>
        <begin position="1"/>
        <end position="20"/>
    </location>
</feature>
<evidence type="ECO:0000256" key="1">
    <source>
        <dbReference type="ARBA" id="ARBA00023015"/>
    </source>
</evidence>
<gene>
    <name evidence="7" type="ORF">BZB76_4765</name>
</gene>
<dbReference type="SUPFAM" id="SSF46689">
    <property type="entry name" value="Homeodomain-like"/>
    <property type="match status" value="1"/>
</dbReference>